<evidence type="ECO:0000256" key="1">
    <source>
        <dbReference type="ARBA" id="ARBA00004651"/>
    </source>
</evidence>
<keyword evidence="4 6" id="KW-1133">Transmembrane helix</keyword>
<evidence type="ECO:0000313" key="7">
    <source>
        <dbReference type="EMBL" id="HIV09031.1"/>
    </source>
</evidence>
<evidence type="ECO:0000256" key="3">
    <source>
        <dbReference type="ARBA" id="ARBA00022692"/>
    </source>
</evidence>
<organism evidence="7 8">
    <name type="scientific">Candidatus Spyradenecus faecavium</name>
    <dbReference type="NCBI Taxonomy" id="2840947"/>
    <lineage>
        <taxon>Bacteria</taxon>
        <taxon>Pseudomonadati</taxon>
        <taxon>Lentisphaerota</taxon>
        <taxon>Lentisphaeria</taxon>
        <taxon>Lentisphaerales</taxon>
        <taxon>Lentisphaeraceae</taxon>
        <taxon>Lentisphaeraceae incertae sedis</taxon>
        <taxon>Candidatus Spyradenecus</taxon>
    </lineage>
</organism>
<reference evidence="7" key="1">
    <citation type="submission" date="2020-10" db="EMBL/GenBank/DDBJ databases">
        <authorList>
            <person name="Gilroy R."/>
        </authorList>
    </citation>
    <scope>NUCLEOTIDE SEQUENCE</scope>
    <source>
        <strain evidence="7">35461</strain>
    </source>
</reference>
<accession>A0A9D1NLU9</accession>
<sequence>MDDHQLSLESRLLQLRDEIKALEKSDQDPESLKATLRKLCDERSRLEDELINLVVSPENNARAEARDGLREGLLAAVQSLEETLRGTMRRKTDQQPAKQEGLLARAFSWVTQRSWASWATCLLLVYLLLVAMSALGTGFEGLFGGPDRAKAFFETYAGNPFVGLVAGLLVTAIIQSSSVTTSVIVGLCVGGLPITVAIPMIMGANIGTSVTNTLVSLGHIGHRREFRRAFAAATIHDFFNITAVCLFLPTEMAFHWLEKLSGLVSGVLYGSAGFNMDSINFVAAATSPVEAWLHGLFMKIPGEMAANIVYVVFGLVAIFAAILLLGQLLRLL</sequence>
<evidence type="ECO:0000256" key="6">
    <source>
        <dbReference type="SAM" id="Phobius"/>
    </source>
</evidence>
<dbReference type="Proteomes" id="UP000886845">
    <property type="component" value="Unassembled WGS sequence"/>
</dbReference>
<dbReference type="AlphaFoldDB" id="A0A9D1NLU9"/>
<evidence type="ECO:0000256" key="2">
    <source>
        <dbReference type="ARBA" id="ARBA00022475"/>
    </source>
</evidence>
<dbReference type="Pfam" id="PF02690">
    <property type="entry name" value="Na_Pi_cotrans"/>
    <property type="match status" value="1"/>
</dbReference>
<dbReference type="EMBL" id="DVOR01000090">
    <property type="protein sequence ID" value="HIV09031.1"/>
    <property type="molecule type" value="Genomic_DNA"/>
</dbReference>
<comment type="caution">
    <text evidence="7">The sequence shown here is derived from an EMBL/GenBank/DDBJ whole genome shotgun (WGS) entry which is preliminary data.</text>
</comment>
<evidence type="ECO:0000256" key="5">
    <source>
        <dbReference type="ARBA" id="ARBA00023136"/>
    </source>
</evidence>
<feature type="transmembrane region" description="Helical" evidence="6">
    <location>
        <begin position="304"/>
        <end position="326"/>
    </location>
</feature>
<gene>
    <name evidence="7" type="ORF">IAC79_02810</name>
</gene>
<feature type="transmembrane region" description="Helical" evidence="6">
    <location>
        <begin position="115"/>
        <end position="136"/>
    </location>
</feature>
<dbReference type="GO" id="GO:0005886">
    <property type="term" value="C:plasma membrane"/>
    <property type="evidence" value="ECO:0007669"/>
    <property type="project" value="UniProtKB-SubCell"/>
</dbReference>
<dbReference type="GO" id="GO:0005436">
    <property type="term" value="F:sodium:phosphate symporter activity"/>
    <property type="evidence" value="ECO:0007669"/>
    <property type="project" value="InterPro"/>
</dbReference>
<keyword evidence="2" id="KW-1003">Cell membrane</keyword>
<name>A0A9D1NLU9_9BACT</name>
<dbReference type="PANTHER" id="PTHR10010:SF46">
    <property type="entry name" value="SODIUM-DEPENDENT PHOSPHATE TRANSPORT PROTEIN 2B"/>
    <property type="match status" value="1"/>
</dbReference>
<dbReference type="NCBIfam" id="NF037997">
    <property type="entry name" value="Na_Pi_symport"/>
    <property type="match status" value="1"/>
</dbReference>
<proteinExistence type="predicted"/>
<keyword evidence="5 6" id="KW-0472">Membrane</keyword>
<keyword evidence="3 6" id="KW-0812">Transmembrane</keyword>
<reference evidence="7" key="2">
    <citation type="journal article" date="2021" name="PeerJ">
        <title>Extensive microbial diversity within the chicken gut microbiome revealed by metagenomics and culture.</title>
        <authorList>
            <person name="Gilroy R."/>
            <person name="Ravi A."/>
            <person name="Getino M."/>
            <person name="Pursley I."/>
            <person name="Horton D.L."/>
            <person name="Alikhan N.F."/>
            <person name="Baker D."/>
            <person name="Gharbi K."/>
            <person name="Hall N."/>
            <person name="Watson M."/>
            <person name="Adriaenssens E.M."/>
            <person name="Foster-Nyarko E."/>
            <person name="Jarju S."/>
            <person name="Secka A."/>
            <person name="Antonio M."/>
            <person name="Oren A."/>
            <person name="Chaudhuri R.R."/>
            <person name="La Ragione R."/>
            <person name="Hildebrand F."/>
            <person name="Pallen M.J."/>
        </authorList>
    </citation>
    <scope>NUCLEOTIDE SEQUENCE</scope>
    <source>
        <strain evidence="7">35461</strain>
    </source>
</reference>
<feature type="transmembrane region" description="Helical" evidence="6">
    <location>
        <begin position="156"/>
        <end position="174"/>
    </location>
</feature>
<feature type="transmembrane region" description="Helical" evidence="6">
    <location>
        <begin position="183"/>
        <end position="206"/>
    </location>
</feature>
<feature type="non-terminal residue" evidence="7">
    <location>
        <position position="332"/>
    </location>
</feature>
<protein>
    <submittedName>
        <fullName evidence="7">Na/Pi symporter</fullName>
    </submittedName>
</protein>
<evidence type="ECO:0000256" key="4">
    <source>
        <dbReference type="ARBA" id="ARBA00022989"/>
    </source>
</evidence>
<comment type="subcellular location">
    <subcellularLocation>
        <location evidence="1">Cell membrane</location>
        <topology evidence="1">Multi-pass membrane protein</topology>
    </subcellularLocation>
</comment>
<evidence type="ECO:0000313" key="8">
    <source>
        <dbReference type="Proteomes" id="UP000886845"/>
    </source>
</evidence>
<dbReference type="PANTHER" id="PTHR10010">
    <property type="entry name" value="SOLUTE CARRIER FAMILY 34 SODIUM PHOSPHATE , MEMBER 2-RELATED"/>
    <property type="match status" value="1"/>
</dbReference>
<dbReference type="GO" id="GO:0044341">
    <property type="term" value="P:sodium-dependent phosphate transport"/>
    <property type="evidence" value="ECO:0007669"/>
    <property type="project" value="InterPro"/>
</dbReference>
<dbReference type="InterPro" id="IPR003841">
    <property type="entry name" value="Na/Pi_transpt"/>
</dbReference>